<organism evidence="1 2">
    <name type="scientific">Citrus x changshan-huyou</name>
    <dbReference type="NCBI Taxonomy" id="2935761"/>
    <lineage>
        <taxon>Eukaryota</taxon>
        <taxon>Viridiplantae</taxon>
        <taxon>Streptophyta</taxon>
        <taxon>Embryophyta</taxon>
        <taxon>Tracheophyta</taxon>
        <taxon>Spermatophyta</taxon>
        <taxon>Magnoliopsida</taxon>
        <taxon>eudicotyledons</taxon>
        <taxon>Gunneridae</taxon>
        <taxon>Pentapetalae</taxon>
        <taxon>rosids</taxon>
        <taxon>malvids</taxon>
        <taxon>Sapindales</taxon>
        <taxon>Rutaceae</taxon>
        <taxon>Aurantioideae</taxon>
        <taxon>Citrus</taxon>
    </lineage>
</organism>
<gene>
    <name evidence="1" type="ORF">WN944_024207</name>
</gene>
<comment type="caution">
    <text evidence="1">The sequence shown here is derived from an EMBL/GenBank/DDBJ whole genome shotgun (WGS) entry which is preliminary data.</text>
</comment>
<reference evidence="1 2" key="1">
    <citation type="submission" date="2024-05" db="EMBL/GenBank/DDBJ databases">
        <title>Haplotype-resolved chromosome-level genome assembly of Huyou (Citrus changshanensis).</title>
        <authorList>
            <person name="Miao C."/>
            <person name="Chen W."/>
            <person name="Wu Y."/>
            <person name="Wang L."/>
            <person name="Zhao S."/>
            <person name="Grierson D."/>
            <person name="Xu C."/>
            <person name="Chen K."/>
        </authorList>
    </citation>
    <scope>NUCLEOTIDE SEQUENCE [LARGE SCALE GENOMIC DNA]</scope>
    <source>
        <strain evidence="1">01-14</strain>
        <tissue evidence="1">Leaf</tissue>
    </source>
</reference>
<protein>
    <submittedName>
        <fullName evidence="1">Uncharacterized protein</fullName>
    </submittedName>
</protein>
<dbReference type="Proteomes" id="UP001428341">
    <property type="component" value="Unassembled WGS sequence"/>
</dbReference>
<dbReference type="EMBL" id="JBCGBO010000024">
    <property type="protein sequence ID" value="KAK9181070.1"/>
    <property type="molecule type" value="Genomic_DNA"/>
</dbReference>
<accession>A0AAP0QCD6</accession>
<proteinExistence type="predicted"/>
<evidence type="ECO:0000313" key="2">
    <source>
        <dbReference type="Proteomes" id="UP001428341"/>
    </source>
</evidence>
<evidence type="ECO:0000313" key="1">
    <source>
        <dbReference type="EMBL" id="KAK9181070.1"/>
    </source>
</evidence>
<name>A0AAP0QCD6_9ROSI</name>
<sequence length="117" mass="12825">MVTSDGEVRVQVNKQRRFVFVEDSNEWTQNLSVVLPKGPCREDTSRALDSMAVETLIWLPSNVLELDIVSKILDVVLDPSVCFGLIGSDSSEVVVGKAQLTSMLEPLRASRASLFGS</sequence>
<dbReference type="AlphaFoldDB" id="A0AAP0QCD6"/>
<keyword evidence="2" id="KW-1185">Reference proteome</keyword>